<feature type="compositionally biased region" description="Basic and acidic residues" evidence="1">
    <location>
        <begin position="144"/>
        <end position="156"/>
    </location>
</feature>
<sequence length="231" mass="25401">MAEEKKKGYPKIAQANWFGLRDKLKQRVPGEISASYVASAMGMAEGSARANVVSPLKALGIVGEDSKPTDLAYDWRDDSKYPEVCEKIIESTYPQELQDLFHTPDAQLSDVTSWFMRDAKVGEPAAKMFAATYIMLLQKNPEYTKDGTKSKADKPKAANPKKAAATKKKAPESKANPADTSDTNPANGGKTHGFSPRLHIDVQVHISPESSPEQIDKIFESMAKHLKDFKS</sequence>
<comment type="caution">
    <text evidence="2">The sequence shown here is derived from an EMBL/GenBank/DDBJ whole genome shotgun (WGS) entry which is preliminary data.</text>
</comment>
<protein>
    <recommendedName>
        <fullName evidence="3">DUF5343 domain-containing protein</fullName>
    </recommendedName>
</protein>
<name>A0A0F9UG17_9ZZZZ</name>
<accession>A0A0F9UG17</accession>
<evidence type="ECO:0000313" key="2">
    <source>
        <dbReference type="EMBL" id="KKN92165.1"/>
    </source>
</evidence>
<organism evidence="2">
    <name type="scientific">marine sediment metagenome</name>
    <dbReference type="NCBI Taxonomy" id="412755"/>
    <lineage>
        <taxon>unclassified sequences</taxon>
        <taxon>metagenomes</taxon>
        <taxon>ecological metagenomes</taxon>
    </lineage>
</organism>
<proteinExistence type="predicted"/>
<gene>
    <name evidence="2" type="ORF">LCGC14_0209780</name>
</gene>
<dbReference type="Pfam" id="PF17278">
    <property type="entry name" value="DUF5343"/>
    <property type="match status" value="1"/>
</dbReference>
<dbReference type="InterPro" id="IPR035235">
    <property type="entry name" value="DUF5343"/>
</dbReference>
<dbReference type="AlphaFoldDB" id="A0A0F9UG17"/>
<evidence type="ECO:0000256" key="1">
    <source>
        <dbReference type="SAM" id="MobiDB-lite"/>
    </source>
</evidence>
<reference evidence="2" key="1">
    <citation type="journal article" date="2015" name="Nature">
        <title>Complex archaea that bridge the gap between prokaryotes and eukaryotes.</title>
        <authorList>
            <person name="Spang A."/>
            <person name="Saw J.H."/>
            <person name="Jorgensen S.L."/>
            <person name="Zaremba-Niedzwiedzka K."/>
            <person name="Martijn J."/>
            <person name="Lind A.E."/>
            <person name="van Eijk R."/>
            <person name="Schleper C."/>
            <person name="Guy L."/>
            <person name="Ettema T.J."/>
        </authorList>
    </citation>
    <scope>NUCLEOTIDE SEQUENCE</scope>
</reference>
<dbReference type="EMBL" id="LAZR01000096">
    <property type="protein sequence ID" value="KKN92165.1"/>
    <property type="molecule type" value="Genomic_DNA"/>
</dbReference>
<evidence type="ECO:0008006" key="3">
    <source>
        <dbReference type="Google" id="ProtNLM"/>
    </source>
</evidence>
<feature type="region of interest" description="Disordered" evidence="1">
    <location>
        <begin position="144"/>
        <end position="215"/>
    </location>
</feature>